<accession>L0R7K7</accession>
<gene>
    <name evidence="6" type="ORF">DESAM_20437</name>
</gene>
<dbReference type="InterPro" id="IPR013216">
    <property type="entry name" value="Methyltransf_11"/>
</dbReference>
<organism evidence="6 7">
    <name type="scientific">Maridesulfovibrio hydrothermalis AM13 = DSM 14728</name>
    <dbReference type="NCBI Taxonomy" id="1121451"/>
    <lineage>
        <taxon>Bacteria</taxon>
        <taxon>Pseudomonadati</taxon>
        <taxon>Thermodesulfobacteriota</taxon>
        <taxon>Desulfovibrionia</taxon>
        <taxon>Desulfovibrionales</taxon>
        <taxon>Desulfovibrionaceae</taxon>
        <taxon>Maridesulfovibrio</taxon>
    </lineage>
</organism>
<evidence type="ECO:0000256" key="2">
    <source>
        <dbReference type="ARBA" id="ARBA00022603"/>
    </source>
</evidence>
<dbReference type="PANTHER" id="PTHR44307">
    <property type="entry name" value="PHOSPHOETHANOLAMINE METHYLTRANSFERASE"/>
    <property type="match status" value="1"/>
</dbReference>
<keyword evidence="7" id="KW-1185">Reference proteome</keyword>
<dbReference type="GO" id="GO:0008757">
    <property type="term" value="F:S-adenosylmethionine-dependent methyltransferase activity"/>
    <property type="evidence" value="ECO:0007669"/>
    <property type="project" value="InterPro"/>
</dbReference>
<dbReference type="CDD" id="cd02440">
    <property type="entry name" value="AdoMet_MTases"/>
    <property type="match status" value="1"/>
</dbReference>
<dbReference type="InterPro" id="IPR029063">
    <property type="entry name" value="SAM-dependent_MTases_sf"/>
</dbReference>
<evidence type="ECO:0000256" key="4">
    <source>
        <dbReference type="ARBA" id="ARBA00025707"/>
    </source>
</evidence>
<reference evidence="6 7" key="1">
    <citation type="submission" date="2012-10" db="EMBL/GenBank/DDBJ databases">
        <authorList>
            <person name="Genoscope - CEA"/>
        </authorList>
    </citation>
    <scope>NUCLEOTIDE SEQUENCE [LARGE SCALE GENOMIC DNA]</scope>
    <source>
        <strain evidence="7">AM13 / DSM 14728</strain>
    </source>
</reference>
<dbReference type="Pfam" id="PF08241">
    <property type="entry name" value="Methyltransf_11"/>
    <property type="match status" value="1"/>
</dbReference>
<dbReference type="PATRIC" id="fig|1121451.3.peg.699"/>
<dbReference type="GO" id="GO:0032259">
    <property type="term" value="P:methylation"/>
    <property type="evidence" value="ECO:0007669"/>
    <property type="project" value="UniProtKB-KW"/>
</dbReference>
<keyword evidence="3 6" id="KW-0808">Transferase</keyword>
<dbReference type="Proteomes" id="UP000010808">
    <property type="component" value="Chromosome"/>
</dbReference>
<dbReference type="SUPFAM" id="SSF53335">
    <property type="entry name" value="S-adenosyl-L-methionine-dependent methyltransferases"/>
    <property type="match status" value="1"/>
</dbReference>
<protein>
    <submittedName>
        <fullName evidence="6">Methyltransferase type 11</fullName>
    </submittedName>
</protein>
<dbReference type="RefSeq" id="WP_015335332.1">
    <property type="nucleotide sequence ID" value="NC_020055.1"/>
</dbReference>
<evidence type="ECO:0000259" key="5">
    <source>
        <dbReference type="Pfam" id="PF08241"/>
    </source>
</evidence>
<keyword evidence="2 6" id="KW-0489">Methyltransferase</keyword>
<sequence>MLQTASHSPPLWERSILRDTAGQTLRPGGFALTDRAVSLADIPANSRILDAGCGLGATVQHLRSRHRLYAYGIDSSIRQLSEAPPELPLSLADASSLPYSDASFDGIICECVLSLMPDLYRTISEFKRILKPSGKIIITDIYQRSPHAISKIKGSCASSPLNLTELDNCLKDNGIRIATLEDHSKLLAELAARLIFAGEPDINLTGNCCGKPGYMMLIAEFA</sequence>
<feature type="domain" description="Methyltransferase type 11" evidence="5">
    <location>
        <begin position="49"/>
        <end position="138"/>
    </location>
</feature>
<dbReference type="eggNOG" id="COG2226">
    <property type="taxonomic scope" value="Bacteria"/>
</dbReference>
<dbReference type="PANTHER" id="PTHR44307:SF2">
    <property type="entry name" value="PHOSPHOETHANOLAMINE METHYLTRANSFERASE ISOFORM X1"/>
    <property type="match status" value="1"/>
</dbReference>
<name>L0R7K7_9BACT</name>
<dbReference type="AlphaFoldDB" id="L0R7K7"/>
<dbReference type="NCBIfam" id="NF045667">
    <property type="entry name" value="MTase_DVU1556"/>
    <property type="match status" value="1"/>
</dbReference>
<dbReference type="KEGG" id="dhy:DESAM_20437"/>
<dbReference type="STRING" id="1121451.DESAM_20437"/>
<evidence type="ECO:0000313" key="6">
    <source>
        <dbReference type="EMBL" id="CCO22724.1"/>
    </source>
</evidence>
<evidence type="ECO:0000313" key="7">
    <source>
        <dbReference type="Proteomes" id="UP000010808"/>
    </source>
</evidence>
<comment type="pathway">
    <text evidence="4">Phospholipid metabolism.</text>
</comment>
<evidence type="ECO:0000256" key="1">
    <source>
        <dbReference type="ARBA" id="ARBA00005189"/>
    </source>
</evidence>
<proteinExistence type="predicted"/>
<evidence type="ECO:0000256" key="3">
    <source>
        <dbReference type="ARBA" id="ARBA00022679"/>
    </source>
</evidence>
<dbReference type="HOGENOM" id="CLU_039068_9_1_7"/>
<dbReference type="Gene3D" id="3.40.50.150">
    <property type="entry name" value="Vaccinia Virus protein VP39"/>
    <property type="match status" value="1"/>
</dbReference>
<comment type="pathway">
    <text evidence="1">Lipid metabolism.</text>
</comment>
<dbReference type="EMBL" id="FO203522">
    <property type="protein sequence ID" value="CCO22724.1"/>
    <property type="molecule type" value="Genomic_DNA"/>
</dbReference>